<dbReference type="Pfam" id="PF02743">
    <property type="entry name" value="dCache_1"/>
    <property type="match status" value="1"/>
</dbReference>
<accession>A0A8A7KEV3</accession>
<dbReference type="PANTHER" id="PTHR32089:SF112">
    <property type="entry name" value="LYSOZYME-LIKE PROTEIN-RELATED"/>
    <property type="match status" value="1"/>
</dbReference>
<comment type="subcellular location">
    <subcellularLocation>
        <location evidence="1">Cell membrane</location>
        <topology evidence="1">Multi-pass membrane protein</topology>
    </subcellularLocation>
</comment>
<dbReference type="Gene3D" id="1.10.287.950">
    <property type="entry name" value="Methyl-accepting chemotaxis protein"/>
    <property type="match status" value="1"/>
</dbReference>
<evidence type="ECO:0000256" key="6">
    <source>
        <dbReference type="ARBA" id="ARBA00023136"/>
    </source>
</evidence>
<dbReference type="InterPro" id="IPR033479">
    <property type="entry name" value="dCache_1"/>
</dbReference>
<keyword evidence="3" id="KW-0145">Chemotaxis</keyword>
<dbReference type="InterPro" id="IPR003660">
    <property type="entry name" value="HAMP_dom"/>
</dbReference>
<evidence type="ECO:0000256" key="10">
    <source>
        <dbReference type="SAM" id="Coils"/>
    </source>
</evidence>
<keyword evidence="10" id="KW-0175">Coiled coil</keyword>
<evidence type="ECO:0000256" key="9">
    <source>
        <dbReference type="PROSITE-ProRule" id="PRU00284"/>
    </source>
</evidence>
<dbReference type="GO" id="GO:0005886">
    <property type="term" value="C:plasma membrane"/>
    <property type="evidence" value="ECO:0007669"/>
    <property type="project" value="UniProtKB-SubCell"/>
</dbReference>
<reference evidence="14" key="1">
    <citation type="submission" date="2019-12" db="EMBL/GenBank/DDBJ databases">
        <authorList>
            <person name="zhang j."/>
            <person name="sun C.M."/>
        </authorList>
    </citation>
    <scope>NUCLEOTIDE SEQUENCE</scope>
    <source>
        <strain evidence="14">NS-1</strain>
    </source>
</reference>
<dbReference type="PRINTS" id="PR00260">
    <property type="entry name" value="CHEMTRNSDUCR"/>
</dbReference>
<dbReference type="Proteomes" id="UP000665020">
    <property type="component" value="Chromosome"/>
</dbReference>
<keyword evidence="6 11" id="KW-0472">Membrane</keyword>
<dbReference type="SMART" id="SM00304">
    <property type="entry name" value="HAMP"/>
    <property type="match status" value="1"/>
</dbReference>
<evidence type="ECO:0000256" key="4">
    <source>
        <dbReference type="ARBA" id="ARBA00022692"/>
    </source>
</evidence>
<dbReference type="SUPFAM" id="SSF58104">
    <property type="entry name" value="Methyl-accepting chemotaxis protein (MCP) signaling domain"/>
    <property type="match status" value="1"/>
</dbReference>
<dbReference type="CDD" id="cd18773">
    <property type="entry name" value="PDC1_HK_sensor"/>
    <property type="match status" value="1"/>
</dbReference>
<evidence type="ECO:0000256" key="11">
    <source>
        <dbReference type="SAM" id="Phobius"/>
    </source>
</evidence>
<dbReference type="EMBL" id="CP046640">
    <property type="protein sequence ID" value="QTL96684.1"/>
    <property type="molecule type" value="Genomic_DNA"/>
</dbReference>
<protein>
    <submittedName>
        <fullName evidence="14">HAMP domain-containing protein</fullName>
    </submittedName>
</protein>
<evidence type="ECO:0000259" key="12">
    <source>
        <dbReference type="PROSITE" id="PS50111"/>
    </source>
</evidence>
<feature type="domain" description="Methyl-accepting transducer" evidence="12">
    <location>
        <begin position="391"/>
        <end position="648"/>
    </location>
</feature>
<evidence type="ECO:0000256" key="8">
    <source>
        <dbReference type="ARBA" id="ARBA00029447"/>
    </source>
</evidence>
<keyword evidence="4 11" id="KW-0812">Transmembrane</keyword>
<evidence type="ECO:0000256" key="2">
    <source>
        <dbReference type="ARBA" id="ARBA00022475"/>
    </source>
</evidence>
<dbReference type="InterPro" id="IPR004089">
    <property type="entry name" value="MCPsignal_dom"/>
</dbReference>
<dbReference type="SMART" id="SM00283">
    <property type="entry name" value="MA"/>
    <property type="match status" value="1"/>
</dbReference>
<dbReference type="GO" id="GO:0006935">
    <property type="term" value="P:chemotaxis"/>
    <property type="evidence" value="ECO:0007669"/>
    <property type="project" value="UniProtKB-KW"/>
</dbReference>
<dbReference type="CDD" id="cd11386">
    <property type="entry name" value="MCP_signal"/>
    <property type="match status" value="1"/>
</dbReference>
<dbReference type="Pfam" id="PF00015">
    <property type="entry name" value="MCPsignal"/>
    <property type="match status" value="1"/>
</dbReference>
<feature type="coiled-coil region" evidence="10">
    <location>
        <begin position="588"/>
        <end position="615"/>
    </location>
</feature>
<organism evidence="14 15">
    <name type="scientific">Iocasia fonsfrigidae</name>
    <dbReference type="NCBI Taxonomy" id="2682810"/>
    <lineage>
        <taxon>Bacteria</taxon>
        <taxon>Bacillati</taxon>
        <taxon>Bacillota</taxon>
        <taxon>Clostridia</taxon>
        <taxon>Halanaerobiales</taxon>
        <taxon>Halanaerobiaceae</taxon>
        <taxon>Iocasia</taxon>
    </lineage>
</organism>
<evidence type="ECO:0000256" key="5">
    <source>
        <dbReference type="ARBA" id="ARBA00022989"/>
    </source>
</evidence>
<feature type="transmembrane region" description="Helical" evidence="11">
    <location>
        <begin position="295"/>
        <end position="315"/>
    </location>
</feature>
<dbReference type="AlphaFoldDB" id="A0A8A7KEV3"/>
<sequence length="677" mass="73545">MKLKSPKINSLFGKILVISLLCMLIPMLISLFSSSFLAGKYIGQEASDSLFSIAVEKQSQLELALKNLVNQLKTMARQPYILETFKEAGATGELDSIRLTRIEQNLQENFAEGDGLFENLFLMYGNTTVVDGIGGKSVGWQMAKEDLANLQELTVRNPTLSPTTGQPVISVMGSVRDDNGERQGILAMAIELNVLSEKIIKGHSSSEFKTLILDTAGLTLSAEDSEHVLSLDFQQEENLKDFYQTMKKDGSGITYFTLNGIENIAAFTKSEEYGMYIVTYEPVTNYMAGINKLKIGLLIIILLSIIVSAVVIYLFSKGISKPILAVTKQAELLADGDLSQDIAEEYLDRKDELGKLTDSFTRMNKNFRQMIAQISNTSEQVAASSEELSASGEQVGEAAEQVGTTIQTVAAGAEEQSAQVDDTIENLSALIEQVDEVNKGADTMNNTTANMMESVTRGSKSVSESIEKIKNVKEDTEEVSSVISDLGKRSDEIGEIVELISSIAEQTNLLALNAAIEAARAGEAGRGFSVVADEIRDLAEESADATGKITGLIKDIRNGVLTATNKMDDSITSVNTSVEAIEENGSIFTEINNEAEGLKEVVRNLTQNAQTMAERSYSFQQIMEEIAKVSQEFASSSEEVAASSEEQVAATEEIVSSSKQLADMAEEMSTAVKKFRL</sequence>
<dbReference type="CDD" id="cd06225">
    <property type="entry name" value="HAMP"/>
    <property type="match status" value="1"/>
</dbReference>
<keyword evidence="7 9" id="KW-0807">Transducer</keyword>
<name>A0A8A7KEV3_9FIRM</name>
<dbReference type="Gene3D" id="3.30.450.20">
    <property type="entry name" value="PAS domain"/>
    <property type="match status" value="1"/>
</dbReference>
<keyword evidence="5 11" id="KW-1133">Transmembrane helix</keyword>
<evidence type="ECO:0000256" key="1">
    <source>
        <dbReference type="ARBA" id="ARBA00004651"/>
    </source>
</evidence>
<evidence type="ECO:0000313" key="15">
    <source>
        <dbReference type="Proteomes" id="UP000665020"/>
    </source>
</evidence>
<gene>
    <name evidence="14" type="ORF">GM661_01190</name>
</gene>
<dbReference type="RefSeq" id="WP_230868397.1">
    <property type="nucleotide sequence ID" value="NZ_CP046640.1"/>
</dbReference>
<dbReference type="GO" id="GO:0007165">
    <property type="term" value="P:signal transduction"/>
    <property type="evidence" value="ECO:0007669"/>
    <property type="project" value="UniProtKB-KW"/>
</dbReference>
<evidence type="ECO:0000256" key="7">
    <source>
        <dbReference type="ARBA" id="ARBA00023224"/>
    </source>
</evidence>
<keyword evidence="15" id="KW-1185">Reference proteome</keyword>
<feature type="transmembrane region" description="Helical" evidence="11">
    <location>
        <begin position="12"/>
        <end position="32"/>
    </location>
</feature>
<keyword evidence="2" id="KW-1003">Cell membrane</keyword>
<evidence type="ECO:0000256" key="3">
    <source>
        <dbReference type="ARBA" id="ARBA00022500"/>
    </source>
</evidence>
<dbReference type="Pfam" id="PF00672">
    <property type="entry name" value="HAMP"/>
    <property type="match status" value="1"/>
</dbReference>
<evidence type="ECO:0000259" key="13">
    <source>
        <dbReference type="PROSITE" id="PS50885"/>
    </source>
</evidence>
<dbReference type="PANTHER" id="PTHR32089">
    <property type="entry name" value="METHYL-ACCEPTING CHEMOTAXIS PROTEIN MCPB"/>
    <property type="match status" value="1"/>
</dbReference>
<feature type="domain" description="HAMP" evidence="13">
    <location>
        <begin position="317"/>
        <end position="372"/>
    </location>
</feature>
<dbReference type="KEGG" id="ifn:GM661_01190"/>
<dbReference type="GO" id="GO:0004888">
    <property type="term" value="F:transmembrane signaling receptor activity"/>
    <property type="evidence" value="ECO:0007669"/>
    <property type="project" value="InterPro"/>
</dbReference>
<proteinExistence type="inferred from homology"/>
<comment type="similarity">
    <text evidence="8">Belongs to the methyl-accepting chemotaxis (MCP) protein family.</text>
</comment>
<evidence type="ECO:0000313" key="14">
    <source>
        <dbReference type="EMBL" id="QTL96684.1"/>
    </source>
</evidence>
<dbReference type="InterPro" id="IPR004090">
    <property type="entry name" value="Chemotax_Me-accpt_rcpt"/>
</dbReference>
<dbReference type="PROSITE" id="PS50885">
    <property type="entry name" value="HAMP"/>
    <property type="match status" value="1"/>
</dbReference>
<dbReference type="PROSITE" id="PS50111">
    <property type="entry name" value="CHEMOTAXIS_TRANSDUC_2"/>
    <property type="match status" value="1"/>
</dbReference>